<keyword evidence="1" id="KW-0496">Mitochondrion</keyword>
<accession>A0A3P3Y3G7</accession>
<evidence type="ECO:0000313" key="2">
    <source>
        <dbReference type="Proteomes" id="UP000290189"/>
    </source>
</evidence>
<geneLocation type="mitochondrion" evidence="1"/>
<organism evidence="1 2">
    <name type="scientific">Plasmodiophora brassicae</name>
    <name type="common">Clubroot disease agent</name>
    <dbReference type="NCBI Taxonomy" id="37360"/>
    <lineage>
        <taxon>Eukaryota</taxon>
        <taxon>Sar</taxon>
        <taxon>Rhizaria</taxon>
        <taxon>Endomyxa</taxon>
        <taxon>Phytomyxea</taxon>
        <taxon>Plasmodiophorida</taxon>
        <taxon>Plasmodiophoridae</taxon>
        <taxon>Plasmodiophora</taxon>
    </lineage>
</organism>
<dbReference type="AlphaFoldDB" id="A0A3P3Y3G7"/>
<gene>
    <name evidence="1" type="ORF">PLBR_LOCUS1940</name>
</gene>
<evidence type="ECO:0000313" key="1">
    <source>
        <dbReference type="EMBL" id="SPQ94725.1"/>
    </source>
</evidence>
<dbReference type="Proteomes" id="UP000290189">
    <property type="component" value="Unassembled WGS sequence"/>
</dbReference>
<proteinExistence type="predicted"/>
<protein>
    <submittedName>
        <fullName evidence="1">Uncharacterized protein</fullName>
    </submittedName>
</protein>
<name>A0A3P3Y3G7_PLABS</name>
<reference evidence="1 2" key="1">
    <citation type="submission" date="2018-03" db="EMBL/GenBank/DDBJ databases">
        <authorList>
            <person name="Fogelqvist J."/>
        </authorList>
    </citation>
    <scope>NUCLEOTIDE SEQUENCE [LARGE SCALE GENOMIC DNA]</scope>
</reference>
<sequence length="328" mass="36819">MAGSDSTSSPSNARRKAMAFVVSPPACSAAARVRQRGKENKDVRRQISLLMDVPPPTTCEPSASLVDNIRALGIEINGDEDLLSLDDVRGRNAIQAVVSRVAHLNQVIQEVQHDNFKLKEASDADRDALSKLAVENEGLRESAFRWKQRVDLLDKERSAMEKKSKAAMSQLEKRLNAIKFKDRQYANEIRKRELECGKYQKRLRALMAADKSTIERSRISVPQSSSSAAERCRTSPEDNVNLRQSVKQLEQAVEHRKQQFRFVSDNLQTWLTQCVARSNQESTPSNAVDREDGELVKAKETIKELSAIIAQQEQVIQRALFSTSEPSS</sequence>
<dbReference type="EMBL" id="OVEO01000003">
    <property type="protein sequence ID" value="SPQ94725.1"/>
    <property type="molecule type" value="Genomic_DNA"/>
</dbReference>